<evidence type="ECO:0000313" key="2">
    <source>
        <dbReference type="Proteomes" id="UP000184280"/>
    </source>
</evidence>
<accession>A0A1M7DKH0</accession>
<name>A0A1M7DKH0_XYLRU</name>
<sequence length="99" mass="12083">MMQYNYTIKPLAVRKVRSFYKNVYHKYPNTYSYYDMLRYINNTVDSIYCIEQTALRRKPTIERWKNWNMAHVGNWYYAYSIEGQTITIHDACHAQNMYG</sequence>
<proteinExistence type="predicted"/>
<dbReference type="AlphaFoldDB" id="A0A1M7DKH0"/>
<dbReference type="EMBL" id="FRCJ01000001">
    <property type="protein sequence ID" value="SHL79853.1"/>
    <property type="molecule type" value="Genomic_DNA"/>
</dbReference>
<reference evidence="1 2" key="1">
    <citation type="submission" date="2016-11" db="EMBL/GenBank/DDBJ databases">
        <authorList>
            <person name="Jaros S."/>
            <person name="Januszkiewicz K."/>
            <person name="Wedrychowicz H."/>
        </authorList>
    </citation>
    <scope>NUCLEOTIDE SEQUENCE [LARGE SCALE GENOMIC DNA]</scope>
    <source>
        <strain evidence="1 2">BPI-34</strain>
    </source>
</reference>
<evidence type="ECO:0000313" key="1">
    <source>
        <dbReference type="EMBL" id="SHL79853.1"/>
    </source>
</evidence>
<organism evidence="1 2">
    <name type="scientific">Xylanibacter ruminicola</name>
    <name type="common">Prevotella ruminicola</name>
    <dbReference type="NCBI Taxonomy" id="839"/>
    <lineage>
        <taxon>Bacteria</taxon>
        <taxon>Pseudomonadati</taxon>
        <taxon>Bacteroidota</taxon>
        <taxon>Bacteroidia</taxon>
        <taxon>Bacteroidales</taxon>
        <taxon>Prevotellaceae</taxon>
        <taxon>Xylanibacter</taxon>
    </lineage>
</organism>
<gene>
    <name evidence="1" type="ORF">SAMN04488494_0764</name>
</gene>
<dbReference type="Proteomes" id="UP000184280">
    <property type="component" value="Unassembled WGS sequence"/>
</dbReference>
<protein>
    <submittedName>
        <fullName evidence="1">Uncharacterized protein</fullName>
    </submittedName>
</protein>